<sequence>MAVESDYTREYYADKKIDYVKVEKSEQFKKLMSDRKKFIVPYTIFFLVFYFLLPICTSYTTFLNKPAIGDISWVWLFAFAQFAMTFILCTIYVKKANTFDEQADKIIEDQLQKGGKV</sequence>
<evidence type="ECO:0000313" key="3">
    <source>
        <dbReference type="Proteomes" id="UP000245998"/>
    </source>
</evidence>
<dbReference type="Pfam" id="PF04341">
    <property type="entry name" value="DUF485"/>
    <property type="match status" value="1"/>
</dbReference>
<comment type="caution">
    <text evidence="2">The sequence shown here is derived from an EMBL/GenBank/DDBJ whole genome shotgun (WGS) entry which is preliminary data.</text>
</comment>
<keyword evidence="1" id="KW-0812">Transmembrane</keyword>
<feature type="transmembrane region" description="Helical" evidence="1">
    <location>
        <begin position="73"/>
        <end position="93"/>
    </location>
</feature>
<gene>
    <name evidence="2" type="ORF">DCC39_14990</name>
</gene>
<dbReference type="Proteomes" id="UP000245998">
    <property type="component" value="Unassembled WGS sequence"/>
</dbReference>
<evidence type="ECO:0000313" key="2">
    <source>
        <dbReference type="EMBL" id="PWA08388.1"/>
    </source>
</evidence>
<keyword evidence="1" id="KW-0472">Membrane</keyword>
<dbReference type="OrthoDB" id="2886991at2"/>
<reference evidence="2 3" key="1">
    <citation type="submission" date="2018-04" db="EMBL/GenBank/DDBJ databases">
        <title>Camelliibacillus theae gen. nov., sp. nov., isolated from Pu'er tea.</title>
        <authorList>
            <person name="Niu L."/>
        </authorList>
    </citation>
    <scope>NUCLEOTIDE SEQUENCE [LARGE SCALE GENOMIC DNA]</scope>
    <source>
        <strain evidence="2 3">T8</strain>
    </source>
</reference>
<keyword evidence="1" id="KW-1133">Transmembrane helix</keyword>
<organism evidence="2 3">
    <name type="scientific">Pueribacillus theae</name>
    <dbReference type="NCBI Taxonomy" id="2171751"/>
    <lineage>
        <taxon>Bacteria</taxon>
        <taxon>Bacillati</taxon>
        <taxon>Bacillota</taxon>
        <taxon>Bacilli</taxon>
        <taxon>Bacillales</taxon>
        <taxon>Bacillaceae</taxon>
        <taxon>Pueribacillus</taxon>
    </lineage>
</organism>
<dbReference type="RefSeq" id="WP_116555712.1">
    <property type="nucleotide sequence ID" value="NZ_QCZG01000038.1"/>
</dbReference>
<dbReference type="PANTHER" id="PTHR38441">
    <property type="entry name" value="INTEGRAL MEMBRANE PROTEIN-RELATED"/>
    <property type="match status" value="1"/>
</dbReference>
<feature type="transmembrane region" description="Helical" evidence="1">
    <location>
        <begin position="39"/>
        <end position="61"/>
    </location>
</feature>
<keyword evidence="3" id="KW-1185">Reference proteome</keyword>
<protein>
    <submittedName>
        <fullName evidence="2">DUF485 domain-containing protein</fullName>
    </submittedName>
</protein>
<accession>A0A2U1JU66</accession>
<proteinExistence type="predicted"/>
<name>A0A2U1JU66_9BACI</name>
<dbReference type="EMBL" id="QCZG01000038">
    <property type="protein sequence ID" value="PWA08388.1"/>
    <property type="molecule type" value="Genomic_DNA"/>
</dbReference>
<evidence type="ECO:0000256" key="1">
    <source>
        <dbReference type="SAM" id="Phobius"/>
    </source>
</evidence>
<dbReference type="InterPro" id="IPR007436">
    <property type="entry name" value="DUF485"/>
</dbReference>
<dbReference type="AlphaFoldDB" id="A0A2U1JU66"/>
<dbReference type="PANTHER" id="PTHR38441:SF1">
    <property type="entry name" value="MEMBRANE PROTEIN"/>
    <property type="match status" value="1"/>
</dbReference>